<feature type="transmembrane region" description="Helical" evidence="8">
    <location>
        <begin position="20"/>
        <end position="37"/>
    </location>
</feature>
<evidence type="ECO:0000313" key="10">
    <source>
        <dbReference type="RefSeq" id="XP_034298636.1"/>
    </source>
</evidence>
<comment type="similarity">
    <text evidence="2 7">Belongs to the IL-15/IL-21 family.</text>
</comment>
<evidence type="ECO:0000313" key="9">
    <source>
        <dbReference type="Proteomes" id="UP001652622"/>
    </source>
</evidence>
<keyword evidence="8" id="KW-0812">Transmembrane</keyword>
<dbReference type="RefSeq" id="XP_034298636.1">
    <property type="nucleotide sequence ID" value="XM_034442745.1"/>
</dbReference>
<dbReference type="GO" id="GO:0001819">
    <property type="term" value="P:positive regulation of cytokine production"/>
    <property type="evidence" value="ECO:0007669"/>
    <property type="project" value="TreeGrafter"/>
</dbReference>
<dbReference type="InterPro" id="IPR020439">
    <property type="entry name" value="IL-15"/>
</dbReference>
<evidence type="ECO:0000256" key="3">
    <source>
        <dbReference type="ARBA" id="ARBA00022514"/>
    </source>
</evidence>
<dbReference type="Proteomes" id="UP001652622">
    <property type="component" value="Unplaced"/>
</dbReference>
<dbReference type="GO" id="GO:0050778">
    <property type="term" value="P:positive regulation of immune response"/>
    <property type="evidence" value="ECO:0007669"/>
    <property type="project" value="TreeGrafter"/>
</dbReference>
<dbReference type="PANTHER" id="PTHR14356:SF3">
    <property type="entry name" value="INTERLEUKIN-15"/>
    <property type="match status" value="1"/>
</dbReference>
<evidence type="ECO:0000313" key="11">
    <source>
        <dbReference type="RefSeq" id="XP_034298637.1"/>
    </source>
</evidence>
<dbReference type="SUPFAM" id="SSF47266">
    <property type="entry name" value="4-helical cytokines"/>
    <property type="match status" value="1"/>
</dbReference>
<dbReference type="Pfam" id="PF02372">
    <property type="entry name" value="IL15"/>
    <property type="match status" value="1"/>
</dbReference>
<dbReference type="RefSeq" id="XP_034298639.1">
    <property type="nucleotide sequence ID" value="XM_034442748.1"/>
</dbReference>
<gene>
    <name evidence="10 11 12 13" type="primary">IL15</name>
</gene>
<dbReference type="RefSeq" id="XP_034298638.1">
    <property type="nucleotide sequence ID" value="XM_034442747.1"/>
</dbReference>
<keyword evidence="3 7" id="KW-0202">Cytokine</keyword>
<dbReference type="AlphaFoldDB" id="A0A6P9DS66"/>
<dbReference type="CTD" id="3600"/>
<keyword evidence="9" id="KW-1185">Reference proteome</keyword>
<keyword evidence="5" id="KW-0732">Signal</keyword>
<comment type="subcellular location">
    <subcellularLocation>
        <location evidence="1">Secreted</location>
    </subcellularLocation>
</comment>
<dbReference type="PANTHER" id="PTHR14356">
    <property type="entry name" value="INTERLEUKIN-15-RELATED"/>
    <property type="match status" value="1"/>
</dbReference>
<evidence type="ECO:0000256" key="2">
    <source>
        <dbReference type="ARBA" id="ARBA00006050"/>
    </source>
</evidence>
<dbReference type="GO" id="GO:0005125">
    <property type="term" value="F:cytokine activity"/>
    <property type="evidence" value="ECO:0007669"/>
    <property type="project" value="UniProtKB-KW"/>
</dbReference>
<dbReference type="GO" id="GO:0005126">
    <property type="term" value="F:cytokine receptor binding"/>
    <property type="evidence" value="ECO:0007669"/>
    <property type="project" value="InterPro"/>
</dbReference>
<dbReference type="InterPro" id="IPR009079">
    <property type="entry name" value="4_helix_cytokine-like_core"/>
</dbReference>
<dbReference type="OMA" id="SHEMNID"/>
<dbReference type="GO" id="GO:0042102">
    <property type="term" value="P:positive regulation of T cell proliferation"/>
    <property type="evidence" value="ECO:0007669"/>
    <property type="project" value="TreeGrafter"/>
</dbReference>
<keyword evidence="8" id="KW-1133">Transmembrane helix</keyword>
<dbReference type="GO" id="GO:0005615">
    <property type="term" value="C:extracellular space"/>
    <property type="evidence" value="ECO:0007669"/>
    <property type="project" value="UniProtKB-KW"/>
</dbReference>
<evidence type="ECO:0000256" key="5">
    <source>
        <dbReference type="ARBA" id="ARBA00022729"/>
    </source>
</evidence>
<dbReference type="KEGG" id="pgut:117680169"/>
<keyword evidence="8" id="KW-0472">Membrane</keyword>
<dbReference type="PRINTS" id="PR01930">
    <property type="entry name" value="INTRLEUKIN15"/>
</dbReference>
<dbReference type="GO" id="GO:0042119">
    <property type="term" value="P:neutrophil activation"/>
    <property type="evidence" value="ECO:0007669"/>
    <property type="project" value="TreeGrafter"/>
</dbReference>
<dbReference type="InterPro" id="IPR003443">
    <property type="entry name" value="IL-15/IL-21_fam"/>
</dbReference>
<dbReference type="GeneID" id="117680169"/>
<evidence type="ECO:0000256" key="4">
    <source>
        <dbReference type="ARBA" id="ARBA00022525"/>
    </source>
</evidence>
<evidence type="ECO:0000313" key="13">
    <source>
        <dbReference type="RefSeq" id="XP_034298639.1"/>
    </source>
</evidence>
<keyword evidence="6" id="KW-1015">Disulfide bond</keyword>
<accession>A0A6P9DS66</accession>
<protein>
    <recommendedName>
        <fullName evidence="7">Interleukin</fullName>
    </recommendedName>
</protein>
<reference evidence="10 11" key="1">
    <citation type="submission" date="2025-04" db="UniProtKB">
        <authorList>
            <consortium name="RefSeq"/>
        </authorList>
    </citation>
    <scope>IDENTIFICATION</scope>
    <source>
        <tissue evidence="10 11">Blood</tissue>
    </source>
</reference>
<evidence type="ECO:0000313" key="12">
    <source>
        <dbReference type="RefSeq" id="XP_034298638.1"/>
    </source>
</evidence>
<dbReference type="RefSeq" id="XP_034298637.1">
    <property type="nucleotide sequence ID" value="XM_034442746.1"/>
</dbReference>
<name>A0A6P9DS66_PANGU</name>
<sequence>MVSDAVLKSVLQFPESLKNKFLVFYLILSLYLPYIQATGRLEAALRDLQKIEVSSEIDAYLYTADLNYSSHCNLSVLKCFQLEMEVVSYESKYGDRKFHNSVDSIIRNVRSFLRIETNTDTKTCQRCETYKEKKYSDFITHFMFVIQRIYQEENTKMKIVH</sequence>
<dbReference type="GO" id="GO:0006955">
    <property type="term" value="P:immune response"/>
    <property type="evidence" value="ECO:0007669"/>
    <property type="project" value="InterPro"/>
</dbReference>
<dbReference type="Gene3D" id="1.20.1250.70">
    <property type="entry name" value="Interleukin-15/Interleukin-21"/>
    <property type="match status" value="1"/>
</dbReference>
<organism evidence="9 12">
    <name type="scientific">Pantherophis guttatus</name>
    <name type="common">Corn snake</name>
    <name type="synonym">Elaphe guttata</name>
    <dbReference type="NCBI Taxonomy" id="94885"/>
    <lineage>
        <taxon>Eukaryota</taxon>
        <taxon>Metazoa</taxon>
        <taxon>Chordata</taxon>
        <taxon>Craniata</taxon>
        <taxon>Vertebrata</taxon>
        <taxon>Euteleostomi</taxon>
        <taxon>Lepidosauria</taxon>
        <taxon>Squamata</taxon>
        <taxon>Bifurcata</taxon>
        <taxon>Unidentata</taxon>
        <taxon>Episquamata</taxon>
        <taxon>Toxicofera</taxon>
        <taxon>Serpentes</taxon>
        <taxon>Colubroidea</taxon>
        <taxon>Colubridae</taxon>
        <taxon>Colubrinae</taxon>
        <taxon>Pantherophis</taxon>
    </lineage>
</organism>
<keyword evidence="4" id="KW-0964">Secreted</keyword>
<evidence type="ECO:0000256" key="8">
    <source>
        <dbReference type="SAM" id="Phobius"/>
    </source>
</evidence>
<evidence type="ECO:0000256" key="7">
    <source>
        <dbReference type="RuleBase" id="RU003453"/>
    </source>
</evidence>
<proteinExistence type="inferred from homology"/>
<evidence type="ECO:0000256" key="1">
    <source>
        <dbReference type="ARBA" id="ARBA00004613"/>
    </source>
</evidence>
<evidence type="ECO:0000256" key="6">
    <source>
        <dbReference type="ARBA" id="ARBA00023157"/>
    </source>
</evidence>